<comment type="caution">
    <text evidence="2">The sequence shown here is derived from an EMBL/GenBank/DDBJ whole genome shotgun (WGS) entry which is preliminary data.</text>
</comment>
<feature type="domain" description="DNA primase DNAG catalytic core N-terminal" evidence="1">
    <location>
        <begin position="19"/>
        <end position="121"/>
    </location>
</feature>
<dbReference type="Pfam" id="PF08275">
    <property type="entry name" value="DNAG_N"/>
    <property type="match status" value="1"/>
</dbReference>
<organism evidence="2">
    <name type="scientific">marine sediment metagenome</name>
    <dbReference type="NCBI Taxonomy" id="412755"/>
    <lineage>
        <taxon>unclassified sequences</taxon>
        <taxon>metagenomes</taxon>
        <taxon>ecological metagenomes</taxon>
    </lineage>
</organism>
<evidence type="ECO:0000313" key="2">
    <source>
        <dbReference type="EMBL" id="KKL92560.1"/>
    </source>
</evidence>
<dbReference type="InterPro" id="IPR037068">
    <property type="entry name" value="DNA_primase_core_N_sf"/>
</dbReference>
<name>A0A0F9IFI3_9ZZZZ</name>
<dbReference type="InterPro" id="IPR013264">
    <property type="entry name" value="DNAG_N"/>
</dbReference>
<reference evidence="2" key="1">
    <citation type="journal article" date="2015" name="Nature">
        <title>Complex archaea that bridge the gap between prokaryotes and eukaryotes.</title>
        <authorList>
            <person name="Spang A."/>
            <person name="Saw J.H."/>
            <person name="Jorgensen S.L."/>
            <person name="Zaremba-Niedzwiedzka K."/>
            <person name="Martijn J."/>
            <person name="Lind A.E."/>
            <person name="van Eijk R."/>
            <person name="Schleper C."/>
            <person name="Guy L."/>
            <person name="Ettema T.J."/>
        </authorList>
    </citation>
    <scope>NUCLEOTIDE SEQUENCE</scope>
</reference>
<sequence>MKYQNLLEKYIKICNNNLKEDGRVLSFIKKYRIYENYIFENFFIGYSNGKLIELLGENEELKKTFTEIGLLKNGREIFKSCVIIPIYDENKAVINISGYNIYSQSKKKLIHLNDSGIFNQSFLKNMKEIIFTENPLESLILIQNDYPNTTFLFGDDSKYVNFINDHKIKRAIFTFEGKMRLFYELSKNGVSTKRVLIDFDKIKNAGAKEYLDKIFSGKGNSEDTQCSDLIQEIENGFLFQFPHLNYRVIGNFSEYTMNIKANIKVYNKEEVFVDSIDLYKNR</sequence>
<proteinExistence type="predicted"/>
<dbReference type="Gene3D" id="3.90.980.10">
    <property type="entry name" value="DNA primase, catalytic core, N-terminal domain"/>
    <property type="match status" value="1"/>
</dbReference>
<protein>
    <recommendedName>
        <fullName evidence="1">DNA primase DNAG catalytic core N-terminal domain-containing protein</fullName>
    </recommendedName>
</protein>
<dbReference type="EMBL" id="LAZR01019430">
    <property type="protein sequence ID" value="KKL92560.1"/>
    <property type="molecule type" value="Genomic_DNA"/>
</dbReference>
<dbReference type="SUPFAM" id="SSF56731">
    <property type="entry name" value="DNA primase core"/>
    <property type="match status" value="1"/>
</dbReference>
<gene>
    <name evidence="2" type="ORF">LCGC14_1883490</name>
</gene>
<feature type="non-terminal residue" evidence="2">
    <location>
        <position position="282"/>
    </location>
</feature>
<accession>A0A0F9IFI3</accession>
<dbReference type="AlphaFoldDB" id="A0A0F9IFI3"/>
<evidence type="ECO:0000259" key="1">
    <source>
        <dbReference type="Pfam" id="PF08275"/>
    </source>
</evidence>